<evidence type="ECO:0000313" key="10">
    <source>
        <dbReference type="EMBL" id="GAA4897434.1"/>
    </source>
</evidence>
<dbReference type="Proteomes" id="UP001500457">
    <property type="component" value="Unassembled WGS sequence"/>
</dbReference>
<feature type="compositionally biased region" description="Low complexity" evidence="7">
    <location>
        <begin position="30"/>
        <end position="39"/>
    </location>
</feature>
<dbReference type="Gene3D" id="3.20.20.190">
    <property type="entry name" value="Phosphatidylinositol (PI) phosphodiesterase"/>
    <property type="match status" value="1"/>
</dbReference>
<dbReference type="InterPro" id="IPR006311">
    <property type="entry name" value="TAT_signal"/>
</dbReference>
<evidence type="ECO:0000256" key="6">
    <source>
        <dbReference type="ARBA" id="ARBA00047512"/>
    </source>
</evidence>
<evidence type="ECO:0000256" key="7">
    <source>
        <dbReference type="SAM" id="MobiDB-lite"/>
    </source>
</evidence>
<feature type="signal peptide" evidence="8">
    <location>
        <begin position="1"/>
        <end position="25"/>
    </location>
</feature>
<feature type="region of interest" description="Disordered" evidence="7">
    <location>
        <begin position="30"/>
        <end position="66"/>
    </location>
</feature>
<evidence type="ECO:0000259" key="9">
    <source>
        <dbReference type="PROSITE" id="PS51704"/>
    </source>
</evidence>
<feature type="compositionally biased region" description="Pro residues" evidence="7">
    <location>
        <begin position="40"/>
        <end position="54"/>
    </location>
</feature>
<dbReference type="Pfam" id="PF03009">
    <property type="entry name" value="GDPD"/>
    <property type="match status" value="1"/>
</dbReference>
<keyword evidence="5" id="KW-0378">Hydrolase</keyword>
<keyword evidence="3 8" id="KW-0732">Signal</keyword>
<dbReference type="RefSeq" id="WP_274235133.1">
    <property type="nucleotide sequence ID" value="NZ_BAABHQ010000034.1"/>
</dbReference>
<dbReference type="PROSITE" id="PS51704">
    <property type="entry name" value="GP_PDE"/>
    <property type="match status" value="1"/>
</dbReference>
<evidence type="ECO:0000256" key="5">
    <source>
        <dbReference type="ARBA" id="ARBA00022801"/>
    </source>
</evidence>
<dbReference type="PANTHER" id="PTHR43620:SF7">
    <property type="entry name" value="GLYCEROPHOSPHODIESTER PHOSPHODIESTERASE GDPD5-RELATED"/>
    <property type="match status" value="1"/>
</dbReference>
<evidence type="ECO:0000256" key="4">
    <source>
        <dbReference type="ARBA" id="ARBA00022798"/>
    </source>
</evidence>
<keyword evidence="4" id="KW-0319">Glycerol metabolism</keyword>
<proteinExistence type="inferred from homology"/>
<comment type="catalytic activity">
    <reaction evidence="6">
        <text>a sn-glycero-3-phosphodiester + H2O = an alcohol + sn-glycerol 3-phosphate + H(+)</text>
        <dbReference type="Rhea" id="RHEA:12969"/>
        <dbReference type="ChEBI" id="CHEBI:15377"/>
        <dbReference type="ChEBI" id="CHEBI:15378"/>
        <dbReference type="ChEBI" id="CHEBI:30879"/>
        <dbReference type="ChEBI" id="CHEBI:57597"/>
        <dbReference type="ChEBI" id="CHEBI:83408"/>
        <dbReference type="EC" id="3.1.4.46"/>
    </reaction>
</comment>
<sequence>MTFPVPALSRRSALRGGLAAAGALAAGCADTPTGAAASSPAPPTPSSTPTPSSAPDPGTDGAAPGRITVVGHRGASGYRPEHTLAAYELAIRMGADAVDVDLVPTGDGALVARHEPEIGGTTDIATRPEFAARRTEKQIDGTAATGWFTTDLTLAEVRTLRAVERIPETRPHNTLYDGRFGVVTFDEVLDLLDRLAAELRRPVGVLPEVKHSTYFASLGLPVEPALVDTLRRRGRDREDSGVIIQSFETANLRALKGQVGCPLLQLVDAAGTRPADLVAGNDPRTSDALLTPDGLRDVATYAAWLGPSKDWIVPLGPDDAAGPPTRLVEDAHAAGLRVMPYTFRNENEFLPLGRRRGGAAGNGAGAPPDTYGDAFGEYQQYVGLGVDALFSDDPDTALAAVTPA</sequence>
<comment type="similarity">
    <text evidence="1">Belongs to the glycerophosphoryl diester phosphodiesterase family.</text>
</comment>
<dbReference type="SUPFAM" id="SSF51695">
    <property type="entry name" value="PLC-like phosphodiesterases"/>
    <property type="match status" value="1"/>
</dbReference>
<dbReference type="EMBL" id="BAABHQ010000034">
    <property type="protein sequence ID" value="GAA4897434.1"/>
    <property type="molecule type" value="Genomic_DNA"/>
</dbReference>
<evidence type="ECO:0000256" key="3">
    <source>
        <dbReference type="ARBA" id="ARBA00022729"/>
    </source>
</evidence>
<accession>A0ABP9F9Q1</accession>
<evidence type="ECO:0000256" key="8">
    <source>
        <dbReference type="SAM" id="SignalP"/>
    </source>
</evidence>
<dbReference type="PROSITE" id="PS51318">
    <property type="entry name" value="TAT"/>
    <property type="match status" value="1"/>
</dbReference>
<evidence type="ECO:0000256" key="2">
    <source>
        <dbReference type="ARBA" id="ARBA00012247"/>
    </source>
</evidence>
<feature type="chain" id="PRO_5046811039" description="glycerophosphodiester phosphodiesterase" evidence="8">
    <location>
        <begin position="26"/>
        <end position="404"/>
    </location>
</feature>
<evidence type="ECO:0000256" key="1">
    <source>
        <dbReference type="ARBA" id="ARBA00007277"/>
    </source>
</evidence>
<gene>
    <name evidence="10" type="ORF">GCM10023203_60220</name>
</gene>
<dbReference type="InterPro" id="IPR030395">
    <property type="entry name" value="GP_PDE_dom"/>
</dbReference>
<name>A0ABP9F9Q1_9PSEU</name>
<feature type="domain" description="GP-PDE" evidence="9">
    <location>
        <begin position="67"/>
        <end position="401"/>
    </location>
</feature>
<protein>
    <recommendedName>
        <fullName evidence="2">glycerophosphodiester phosphodiesterase</fullName>
        <ecNumber evidence="2">3.1.4.46</ecNumber>
    </recommendedName>
</protein>
<organism evidence="10 11">
    <name type="scientific">Actinomycetospora straminea</name>
    <dbReference type="NCBI Taxonomy" id="663607"/>
    <lineage>
        <taxon>Bacteria</taxon>
        <taxon>Bacillati</taxon>
        <taxon>Actinomycetota</taxon>
        <taxon>Actinomycetes</taxon>
        <taxon>Pseudonocardiales</taxon>
        <taxon>Pseudonocardiaceae</taxon>
        <taxon>Actinomycetospora</taxon>
    </lineage>
</organism>
<dbReference type="EC" id="3.1.4.46" evidence="2"/>
<dbReference type="InterPro" id="IPR017946">
    <property type="entry name" value="PLC-like_Pdiesterase_TIM-brl"/>
</dbReference>
<evidence type="ECO:0000313" key="11">
    <source>
        <dbReference type="Proteomes" id="UP001500457"/>
    </source>
</evidence>
<comment type="caution">
    <text evidence="10">The sequence shown here is derived from an EMBL/GenBank/DDBJ whole genome shotgun (WGS) entry which is preliminary data.</text>
</comment>
<keyword evidence="11" id="KW-1185">Reference proteome</keyword>
<dbReference type="PANTHER" id="PTHR43620">
    <property type="entry name" value="GLYCEROPHOSPHORYL DIESTER PHOSPHODIESTERASE"/>
    <property type="match status" value="1"/>
</dbReference>
<dbReference type="CDD" id="cd08602">
    <property type="entry name" value="GDPD_ScGlpQ1_like"/>
    <property type="match status" value="1"/>
</dbReference>
<reference evidence="11" key="1">
    <citation type="journal article" date="2019" name="Int. J. Syst. Evol. Microbiol.">
        <title>The Global Catalogue of Microorganisms (GCM) 10K type strain sequencing project: providing services to taxonomists for standard genome sequencing and annotation.</title>
        <authorList>
            <consortium name="The Broad Institute Genomics Platform"/>
            <consortium name="The Broad Institute Genome Sequencing Center for Infectious Disease"/>
            <person name="Wu L."/>
            <person name="Ma J."/>
        </authorList>
    </citation>
    <scope>NUCLEOTIDE SEQUENCE [LARGE SCALE GENOMIC DNA]</scope>
    <source>
        <strain evidence="11">JCM 17983</strain>
    </source>
</reference>